<gene>
    <name evidence="2" type="ORF">BRAA07T30457Z</name>
    <name evidence="1" type="ORF">BRAPAZ1V2_A07P30160.2</name>
</gene>
<organism evidence="2">
    <name type="scientific">Brassica campestris</name>
    <name type="common">Field mustard</name>
    <dbReference type="NCBI Taxonomy" id="3711"/>
    <lineage>
        <taxon>Eukaryota</taxon>
        <taxon>Viridiplantae</taxon>
        <taxon>Streptophyta</taxon>
        <taxon>Embryophyta</taxon>
        <taxon>Tracheophyta</taxon>
        <taxon>Spermatophyta</taxon>
        <taxon>Magnoliopsida</taxon>
        <taxon>eudicotyledons</taxon>
        <taxon>Gunneridae</taxon>
        <taxon>Pentapetalae</taxon>
        <taxon>rosids</taxon>
        <taxon>malvids</taxon>
        <taxon>Brassicales</taxon>
        <taxon>Brassicaceae</taxon>
        <taxon>Brassiceae</taxon>
        <taxon>Brassica</taxon>
    </lineage>
</organism>
<protein>
    <submittedName>
        <fullName evidence="1">Uncharacterized protein</fullName>
    </submittedName>
</protein>
<accession>A0A3P6BMV3</accession>
<evidence type="ECO:0000313" key="1">
    <source>
        <dbReference type="EMBL" id="CAG7903372.1"/>
    </source>
</evidence>
<name>A0A3P6BMV3_BRACM</name>
<dbReference type="EMBL" id="LR031574">
    <property type="protein sequence ID" value="VDD00305.1"/>
    <property type="molecule type" value="Genomic_DNA"/>
</dbReference>
<proteinExistence type="predicted"/>
<evidence type="ECO:0000313" key="2">
    <source>
        <dbReference type="EMBL" id="VDD00305.1"/>
    </source>
</evidence>
<sequence length="40" mass="4879">MLLDSMSSLEFLHTKRLKDNIFKKPHLWQNHNLRKTVEKT</sequence>
<dbReference type="AlphaFoldDB" id="A0A3P6BMV3"/>
<dbReference type="Gramene" id="A07p30160.2_BraZ1">
    <property type="protein sequence ID" value="A07p30160.2_BraZ1.CDS.1"/>
    <property type="gene ID" value="A07g30160.2_BraZ1"/>
</dbReference>
<dbReference type="Proteomes" id="UP000694005">
    <property type="component" value="Chromosome A07"/>
</dbReference>
<dbReference type="EMBL" id="LS974623">
    <property type="protein sequence ID" value="CAG7903372.1"/>
    <property type="molecule type" value="Genomic_DNA"/>
</dbReference>
<reference evidence="2" key="1">
    <citation type="submission" date="2018-11" db="EMBL/GenBank/DDBJ databases">
        <authorList>
            <consortium name="Genoscope - CEA"/>
            <person name="William W."/>
        </authorList>
    </citation>
    <scope>NUCLEOTIDE SEQUENCE</scope>
</reference>